<dbReference type="Gene3D" id="3.30.70.270">
    <property type="match status" value="1"/>
</dbReference>
<reference evidence="3 4" key="1">
    <citation type="submission" date="2024-07" db="EMBL/GenBank/DDBJ databases">
        <title>Chromosome-level genome assembly of the water stick insect Ranatra chinensis (Heteroptera: Nepidae).</title>
        <authorList>
            <person name="Liu X."/>
        </authorList>
    </citation>
    <scope>NUCLEOTIDE SEQUENCE [LARGE SCALE GENOMIC DNA]</scope>
    <source>
        <strain evidence="3">Cailab_2021Rc</strain>
        <tissue evidence="3">Muscle</tissue>
    </source>
</reference>
<dbReference type="Gene3D" id="3.10.10.10">
    <property type="entry name" value="HIV Type 1 Reverse Transcriptase, subunit A, domain 1"/>
    <property type="match status" value="1"/>
</dbReference>
<sequence>MPRAPARPALRTLFTLTSVHLLPGRFAWPSPSALGREGESPYKEDSNRWNTIHKKSMQETTEGERLEEMLDRMNGAPVFSLLDLMAGYHQIRMPETYCENTAFQFGRGKYEFTRMPFDLRNAPTTFQCLTDEFLEGLNKDGIQIYMDDIIVSQ</sequence>
<feature type="chain" id="PRO_5044802228" description="Reverse transcriptase domain-containing protein" evidence="1">
    <location>
        <begin position="28"/>
        <end position="153"/>
    </location>
</feature>
<comment type="caution">
    <text evidence="3">The sequence shown here is derived from an EMBL/GenBank/DDBJ whole genome shotgun (WGS) entry which is preliminary data.</text>
</comment>
<keyword evidence="1" id="KW-0732">Signal</keyword>
<evidence type="ECO:0000256" key="1">
    <source>
        <dbReference type="SAM" id="SignalP"/>
    </source>
</evidence>
<dbReference type="InterPro" id="IPR043502">
    <property type="entry name" value="DNA/RNA_pol_sf"/>
</dbReference>
<dbReference type="GO" id="GO:0071897">
    <property type="term" value="P:DNA biosynthetic process"/>
    <property type="evidence" value="ECO:0007669"/>
    <property type="project" value="UniProtKB-ARBA"/>
</dbReference>
<accession>A0ABD0YTC5</accession>
<dbReference type="PANTHER" id="PTHR24559:SF444">
    <property type="entry name" value="REVERSE TRANSCRIPTASE DOMAIN-CONTAINING PROTEIN"/>
    <property type="match status" value="1"/>
</dbReference>
<feature type="domain" description="Reverse transcriptase" evidence="2">
    <location>
        <begin position="58"/>
        <end position="151"/>
    </location>
</feature>
<feature type="signal peptide" evidence="1">
    <location>
        <begin position="1"/>
        <end position="27"/>
    </location>
</feature>
<protein>
    <recommendedName>
        <fullName evidence="2">Reverse transcriptase domain-containing protein</fullName>
    </recommendedName>
</protein>
<proteinExistence type="predicted"/>
<dbReference type="InterPro" id="IPR000477">
    <property type="entry name" value="RT_dom"/>
</dbReference>
<evidence type="ECO:0000313" key="4">
    <source>
        <dbReference type="Proteomes" id="UP001558652"/>
    </source>
</evidence>
<dbReference type="AlphaFoldDB" id="A0ABD0YTC5"/>
<dbReference type="Proteomes" id="UP001558652">
    <property type="component" value="Unassembled WGS sequence"/>
</dbReference>
<dbReference type="EMBL" id="JBFDAA010000003">
    <property type="protein sequence ID" value="KAL1139120.1"/>
    <property type="molecule type" value="Genomic_DNA"/>
</dbReference>
<name>A0ABD0YTC5_9HEMI</name>
<organism evidence="3 4">
    <name type="scientific">Ranatra chinensis</name>
    <dbReference type="NCBI Taxonomy" id="642074"/>
    <lineage>
        <taxon>Eukaryota</taxon>
        <taxon>Metazoa</taxon>
        <taxon>Ecdysozoa</taxon>
        <taxon>Arthropoda</taxon>
        <taxon>Hexapoda</taxon>
        <taxon>Insecta</taxon>
        <taxon>Pterygota</taxon>
        <taxon>Neoptera</taxon>
        <taxon>Paraneoptera</taxon>
        <taxon>Hemiptera</taxon>
        <taxon>Heteroptera</taxon>
        <taxon>Panheteroptera</taxon>
        <taxon>Nepomorpha</taxon>
        <taxon>Nepidae</taxon>
        <taxon>Ranatrinae</taxon>
        <taxon>Ranatra</taxon>
    </lineage>
</organism>
<gene>
    <name evidence="3" type="ORF">AAG570_009180</name>
</gene>
<dbReference type="PANTHER" id="PTHR24559">
    <property type="entry name" value="TRANSPOSON TY3-I GAG-POL POLYPROTEIN"/>
    <property type="match status" value="1"/>
</dbReference>
<dbReference type="CDD" id="cd01647">
    <property type="entry name" value="RT_LTR"/>
    <property type="match status" value="1"/>
</dbReference>
<evidence type="ECO:0000313" key="3">
    <source>
        <dbReference type="EMBL" id="KAL1139120.1"/>
    </source>
</evidence>
<dbReference type="InterPro" id="IPR043128">
    <property type="entry name" value="Rev_trsase/Diguanyl_cyclase"/>
</dbReference>
<keyword evidence="4" id="KW-1185">Reference proteome</keyword>
<evidence type="ECO:0000259" key="2">
    <source>
        <dbReference type="Pfam" id="PF00078"/>
    </source>
</evidence>
<dbReference type="InterPro" id="IPR053134">
    <property type="entry name" value="RNA-dir_DNA_polymerase"/>
</dbReference>
<dbReference type="SUPFAM" id="SSF56672">
    <property type="entry name" value="DNA/RNA polymerases"/>
    <property type="match status" value="1"/>
</dbReference>
<dbReference type="Pfam" id="PF00078">
    <property type="entry name" value="RVT_1"/>
    <property type="match status" value="1"/>
</dbReference>